<keyword evidence="1" id="KW-1133">Transmembrane helix</keyword>
<keyword evidence="1" id="KW-0472">Membrane</keyword>
<dbReference type="STRING" id="716816.BST96_07735"/>
<evidence type="ECO:0000313" key="3">
    <source>
        <dbReference type="Proteomes" id="UP000193450"/>
    </source>
</evidence>
<keyword evidence="3" id="KW-1185">Reference proteome</keyword>
<feature type="transmembrane region" description="Helical" evidence="1">
    <location>
        <begin position="139"/>
        <end position="162"/>
    </location>
</feature>
<dbReference type="AlphaFoldDB" id="A0A1X9NEP5"/>
<feature type="transmembrane region" description="Helical" evidence="1">
    <location>
        <begin position="213"/>
        <end position="233"/>
    </location>
</feature>
<proteinExistence type="predicted"/>
<name>A0A1X9NEP5_9GAMM</name>
<gene>
    <name evidence="2" type="ORF">BST96_07735</name>
</gene>
<feature type="transmembrane region" description="Helical" evidence="1">
    <location>
        <begin position="81"/>
        <end position="99"/>
    </location>
</feature>
<dbReference type="KEGG" id="osg:BST96_07735"/>
<accession>A0A1X9NEP5</accession>
<dbReference type="OrthoDB" id="7066838at2"/>
<reference evidence="2 3" key="1">
    <citation type="submission" date="2016-11" db="EMBL/GenBank/DDBJ databases">
        <title>Trade-off between light-utilization and light-protection in marine flavobacteria.</title>
        <authorList>
            <person name="Kumagai Y."/>
        </authorList>
    </citation>
    <scope>NUCLEOTIDE SEQUENCE [LARGE SCALE GENOMIC DNA]</scope>
    <source>
        <strain evidence="2 3">NBRC 107125</strain>
    </source>
</reference>
<feature type="transmembrane region" description="Helical" evidence="1">
    <location>
        <begin position="39"/>
        <end position="61"/>
    </location>
</feature>
<sequence length="324" mass="36681">MTSTTHTDAPVAAPKKLWLGLPPSEPDPYNGPWQKEEKWTLWILAIWCIAAALGTAIGIVSSNPATQALLALPEQEVWMRVLRQIPLTFFVYMLFGLAVEKWGVNVAFTRKFGHILFVFFLPLFVVPDSIPEGELYRAWYISVVWNALFALIIPYTLLVQPIRRRFKPFYYTVRAFDRPEDRPYTLLWFMLQMLAIGALQVPMTQYFVAEGLWSLYLISAFANGLGDGLAEPLGKIYGKKKYQVVALFTKRKFTRSYVGSATVFIATAMGVLINYNVLTGTQFLILLVVMPPLMTIIEAKSPHTFDNVFMFAACWAVCAVVINI</sequence>
<dbReference type="Proteomes" id="UP000193450">
    <property type="component" value="Chromosome"/>
</dbReference>
<feature type="transmembrane region" description="Helical" evidence="1">
    <location>
        <begin position="111"/>
        <end position="127"/>
    </location>
</feature>
<feature type="transmembrane region" description="Helical" evidence="1">
    <location>
        <begin position="254"/>
        <end position="273"/>
    </location>
</feature>
<feature type="transmembrane region" description="Helical" evidence="1">
    <location>
        <begin position="183"/>
        <end position="201"/>
    </location>
</feature>
<keyword evidence="1" id="KW-0812">Transmembrane</keyword>
<protein>
    <submittedName>
        <fullName evidence="2">Uncharacterized protein</fullName>
    </submittedName>
</protein>
<dbReference type="RefSeq" id="WP_085758149.1">
    <property type="nucleotide sequence ID" value="NZ_CP019343.1"/>
</dbReference>
<evidence type="ECO:0000313" key="2">
    <source>
        <dbReference type="EMBL" id="ARN74019.1"/>
    </source>
</evidence>
<dbReference type="EMBL" id="CP019343">
    <property type="protein sequence ID" value="ARN74019.1"/>
    <property type="molecule type" value="Genomic_DNA"/>
</dbReference>
<evidence type="ECO:0000256" key="1">
    <source>
        <dbReference type="SAM" id="Phobius"/>
    </source>
</evidence>
<organism evidence="2 3">
    <name type="scientific">Oceanicoccus sagamiensis</name>
    <dbReference type="NCBI Taxonomy" id="716816"/>
    <lineage>
        <taxon>Bacteria</taxon>
        <taxon>Pseudomonadati</taxon>
        <taxon>Pseudomonadota</taxon>
        <taxon>Gammaproteobacteria</taxon>
        <taxon>Cellvibrionales</taxon>
        <taxon>Spongiibacteraceae</taxon>
        <taxon>Oceanicoccus</taxon>
    </lineage>
</organism>
<feature type="transmembrane region" description="Helical" evidence="1">
    <location>
        <begin position="304"/>
        <end position="322"/>
    </location>
</feature>